<feature type="domain" description="Flavodoxin-like fold" evidence="3">
    <location>
        <begin position="4"/>
        <end position="59"/>
    </location>
</feature>
<feature type="non-terminal residue" evidence="4">
    <location>
        <position position="1"/>
    </location>
</feature>
<dbReference type="Pfam" id="PF02525">
    <property type="entry name" value="Flavodoxin_2"/>
    <property type="match status" value="1"/>
</dbReference>
<evidence type="ECO:0000259" key="3">
    <source>
        <dbReference type="Pfam" id="PF02525"/>
    </source>
</evidence>
<dbReference type="Proteomes" id="UP001195483">
    <property type="component" value="Unassembled WGS sequence"/>
</dbReference>
<dbReference type="AlphaFoldDB" id="A0AAE0RXK7"/>
<gene>
    <name evidence="4" type="ORF">CHS0354_025097</name>
</gene>
<sequence length="80" mass="9190">MSTKRVLIVYAHQEPRSFNGALKDEAVRTLRENGYEVEVSDLYAMQFDPTASRRHFTGEKGDMAITVLDGYTRCFVQRDT</sequence>
<dbReference type="GO" id="GO:0003955">
    <property type="term" value="F:NAD(P)H dehydrogenase (quinone) activity"/>
    <property type="evidence" value="ECO:0007669"/>
    <property type="project" value="TreeGrafter"/>
</dbReference>
<keyword evidence="5" id="KW-1185">Reference proteome</keyword>
<comment type="similarity">
    <text evidence="1">Belongs to the NAD(P)H dehydrogenase (quinone) family.</text>
</comment>
<keyword evidence="2" id="KW-0560">Oxidoreductase</keyword>
<reference evidence="4" key="2">
    <citation type="journal article" date="2021" name="Genome Biol. Evol.">
        <title>Developing a high-quality reference genome for a parasitic bivalve with doubly uniparental inheritance (Bivalvia: Unionida).</title>
        <authorList>
            <person name="Smith C.H."/>
        </authorList>
    </citation>
    <scope>NUCLEOTIDE SEQUENCE</scope>
    <source>
        <strain evidence="4">CHS0354</strain>
        <tissue evidence="4">Mantle</tissue>
    </source>
</reference>
<organism evidence="4 5">
    <name type="scientific">Potamilus streckersoni</name>
    <dbReference type="NCBI Taxonomy" id="2493646"/>
    <lineage>
        <taxon>Eukaryota</taxon>
        <taxon>Metazoa</taxon>
        <taxon>Spiralia</taxon>
        <taxon>Lophotrochozoa</taxon>
        <taxon>Mollusca</taxon>
        <taxon>Bivalvia</taxon>
        <taxon>Autobranchia</taxon>
        <taxon>Heteroconchia</taxon>
        <taxon>Palaeoheterodonta</taxon>
        <taxon>Unionida</taxon>
        <taxon>Unionoidea</taxon>
        <taxon>Unionidae</taxon>
        <taxon>Ambleminae</taxon>
        <taxon>Lampsilini</taxon>
        <taxon>Potamilus</taxon>
    </lineage>
</organism>
<evidence type="ECO:0000256" key="1">
    <source>
        <dbReference type="ARBA" id="ARBA00006252"/>
    </source>
</evidence>
<evidence type="ECO:0000313" key="5">
    <source>
        <dbReference type="Proteomes" id="UP001195483"/>
    </source>
</evidence>
<protein>
    <recommendedName>
        <fullName evidence="3">Flavodoxin-like fold domain-containing protein</fullName>
    </recommendedName>
</protein>
<dbReference type="GO" id="GO:0005829">
    <property type="term" value="C:cytosol"/>
    <property type="evidence" value="ECO:0007669"/>
    <property type="project" value="TreeGrafter"/>
</dbReference>
<reference evidence="4" key="1">
    <citation type="journal article" date="2021" name="Genome Biol. Evol.">
        <title>A High-Quality Reference Genome for a Parasitic Bivalve with Doubly Uniparental Inheritance (Bivalvia: Unionida).</title>
        <authorList>
            <person name="Smith C.H."/>
        </authorList>
    </citation>
    <scope>NUCLEOTIDE SEQUENCE</scope>
    <source>
        <strain evidence="4">CHS0354</strain>
    </source>
</reference>
<comment type="caution">
    <text evidence="4">The sequence shown here is derived from an EMBL/GenBank/DDBJ whole genome shotgun (WGS) entry which is preliminary data.</text>
</comment>
<dbReference type="EMBL" id="JAEAOA010001493">
    <property type="protein sequence ID" value="KAK3581587.1"/>
    <property type="molecule type" value="Genomic_DNA"/>
</dbReference>
<dbReference type="InterPro" id="IPR051545">
    <property type="entry name" value="NAD(P)H_dehydrogenase_qn"/>
</dbReference>
<dbReference type="PANTHER" id="PTHR10204:SF33">
    <property type="entry name" value="RIBOSYLDIHYDRONICOTINAMIDE DEHYDROGENASE [QUINONE]"/>
    <property type="match status" value="1"/>
</dbReference>
<dbReference type="SUPFAM" id="SSF52218">
    <property type="entry name" value="Flavoproteins"/>
    <property type="match status" value="1"/>
</dbReference>
<accession>A0AAE0RXK7</accession>
<dbReference type="PANTHER" id="PTHR10204">
    <property type="entry name" value="NAD P H OXIDOREDUCTASE-RELATED"/>
    <property type="match status" value="1"/>
</dbReference>
<name>A0AAE0RXK7_9BIVA</name>
<evidence type="ECO:0000313" key="4">
    <source>
        <dbReference type="EMBL" id="KAK3581587.1"/>
    </source>
</evidence>
<reference evidence="4" key="3">
    <citation type="submission" date="2023-05" db="EMBL/GenBank/DDBJ databases">
        <authorList>
            <person name="Smith C.H."/>
        </authorList>
    </citation>
    <scope>NUCLEOTIDE SEQUENCE</scope>
    <source>
        <strain evidence="4">CHS0354</strain>
        <tissue evidence="4">Mantle</tissue>
    </source>
</reference>
<dbReference type="InterPro" id="IPR029039">
    <property type="entry name" value="Flavoprotein-like_sf"/>
</dbReference>
<dbReference type="Gene3D" id="3.40.50.360">
    <property type="match status" value="1"/>
</dbReference>
<dbReference type="InterPro" id="IPR003680">
    <property type="entry name" value="Flavodoxin_fold"/>
</dbReference>
<proteinExistence type="inferred from homology"/>
<evidence type="ECO:0000256" key="2">
    <source>
        <dbReference type="ARBA" id="ARBA00023002"/>
    </source>
</evidence>